<proteinExistence type="predicted"/>
<dbReference type="EMBL" id="RWGY01000876">
    <property type="protein sequence ID" value="TVT98316.1"/>
    <property type="molecule type" value="Genomic_DNA"/>
</dbReference>
<evidence type="ECO:0000313" key="3">
    <source>
        <dbReference type="Proteomes" id="UP000324897"/>
    </source>
</evidence>
<name>A0A5J9SHM7_9POAL</name>
<accession>A0A5J9SHM7</accession>
<feature type="compositionally biased region" description="Low complexity" evidence="1">
    <location>
        <begin position="78"/>
        <end position="100"/>
    </location>
</feature>
<sequence>MKYQSKKVSCSLALPNWSPMSVHMLNCNTGSGGACSSTIELPQRRPPPRCAFASSSSAPRAPSAVLLVRLLVGRNRGCRNQSSSSLARAPARASRASAASPTPPKSAPYAIAFRINIPPFVCTKAAEPGN</sequence>
<feature type="region of interest" description="Disordered" evidence="1">
    <location>
        <begin position="78"/>
        <end position="105"/>
    </location>
</feature>
<reference evidence="2 3" key="1">
    <citation type="journal article" date="2019" name="Sci. Rep.">
        <title>A high-quality genome of Eragrostis curvula grass provides insights into Poaceae evolution and supports new strategies to enhance forage quality.</title>
        <authorList>
            <person name="Carballo J."/>
            <person name="Santos B.A.C.M."/>
            <person name="Zappacosta D."/>
            <person name="Garbus I."/>
            <person name="Selva J.P."/>
            <person name="Gallo C.A."/>
            <person name="Diaz A."/>
            <person name="Albertini E."/>
            <person name="Caccamo M."/>
            <person name="Echenique V."/>
        </authorList>
    </citation>
    <scope>NUCLEOTIDE SEQUENCE [LARGE SCALE GENOMIC DNA]</scope>
    <source>
        <strain evidence="3">cv. Victoria</strain>
        <tissue evidence="2">Leaf</tissue>
    </source>
</reference>
<organism evidence="2 3">
    <name type="scientific">Eragrostis curvula</name>
    <name type="common">weeping love grass</name>
    <dbReference type="NCBI Taxonomy" id="38414"/>
    <lineage>
        <taxon>Eukaryota</taxon>
        <taxon>Viridiplantae</taxon>
        <taxon>Streptophyta</taxon>
        <taxon>Embryophyta</taxon>
        <taxon>Tracheophyta</taxon>
        <taxon>Spermatophyta</taxon>
        <taxon>Magnoliopsida</taxon>
        <taxon>Liliopsida</taxon>
        <taxon>Poales</taxon>
        <taxon>Poaceae</taxon>
        <taxon>PACMAD clade</taxon>
        <taxon>Chloridoideae</taxon>
        <taxon>Eragrostideae</taxon>
        <taxon>Eragrostidinae</taxon>
        <taxon>Eragrostis</taxon>
    </lineage>
</organism>
<evidence type="ECO:0000313" key="2">
    <source>
        <dbReference type="EMBL" id="TVT98316.1"/>
    </source>
</evidence>
<gene>
    <name evidence="2" type="ORF">EJB05_56388</name>
</gene>
<dbReference type="AlphaFoldDB" id="A0A5J9SHM7"/>
<keyword evidence="3" id="KW-1185">Reference proteome</keyword>
<protein>
    <submittedName>
        <fullName evidence="2">Uncharacterized protein</fullName>
    </submittedName>
</protein>
<dbReference type="PROSITE" id="PS51257">
    <property type="entry name" value="PROKAR_LIPOPROTEIN"/>
    <property type="match status" value="1"/>
</dbReference>
<evidence type="ECO:0000256" key="1">
    <source>
        <dbReference type="SAM" id="MobiDB-lite"/>
    </source>
</evidence>
<dbReference type="Proteomes" id="UP000324897">
    <property type="component" value="Unassembled WGS sequence"/>
</dbReference>
<comment type="caution">
    <text evidence="2">The sequence shown here is derived from an EMBL/GenBank/DDBJ whole genome shotgun (WGS) entry which is preliminary data.</text>
</comment>
<dbReference type="Gramene" id="TVT98316">
    <property type="protein sequence ID" value="TVT98316"/>
    <property type="gene ID" value="EJB05_56388"/>
</dbReference>